<gene>
    <name evidence="5" type="ORF">ACFSQJ_09515</name>
</gene>
<feature type="domain" description="Gfo/Idh/MocA-like oxidoreductase N-terminal" evidence="3">
    <location>
        <begin position="5"/>
        <end position="121"/>
    </location>
</feature>
<dbReference type="SUPFAM" id="SSF51735">
    <property type="entry name" value="NAD(P)-binding Rossmann-fold domains"/>
    <property type="match status" value="1"/>
</dbReference>
<dbReference type="Pfam" id="PF22725">
    <property type="entry name" value="GFO_IDH_MocA_C3"/>
    <property type="match status" value="1"/>
</dbReference>
<dbReference type="InterPro" id="IPR036291">
    <property type="entry name" value="NAD(P)-bd_dom_sf"/>
</dbReference>
<sequence length="327" mass="36620">MKSKIRWGIVGPGKIAKEFADDLMQVVDAELTAVGSRNMDRAIAFANVYKTPHIFDDYDHLFACPDVDVIYIATPHTFHKDLAIRAMKAGKHVLCEKPLGINVTEVKEMIAAASENKVFLMEALWSRFNPTIQKVKGITESGALGELRYINADFAFYALDKPKESRLLNLDLAGGSILDIGIYPVFLSYLLLGMPKRIEAISNFNDDGTEIQTSVIFQYENAQAILHSSLANESRMSAEISGTKGSIALDPRFHETQGYHLKAANEIRHYELPTNGKGYTYEIIEVNNCIKENKTESTLWSHKNSLELIILLDTIRQKTGVSFPFEN</sequence>
<name>A0ABW5MUX7_9FLAO</name>
<evidence type="ECO:0000259" key="3">
    <source>
        <dbReference type="Pfam" id="PF01408"/>
    </source>
</evidence>
<dbReference type="EMBL" id="JBHULB010000011">
    <property type="protein sequence ID" value="MFD2587167.1"/>
    <property type="molecule type" value="Genomic_DNA"/>
</dbReference>
<evidence type="ECO:0000256" key="1">
    <source>
        <dbReference type="ARBA" id="ARBA00010928"/>
    </source>
</evidence>
<proteinExistence type="inferred from homology"/>
<dbReference type="InterPro" id="IPR000683">
    <property type="entry name" value="Gfo/Idh/MocA-like_OxRdtase_N"/>
</dbReference>
<dbReference type="InterPro" id="IPR055170">
    <property type="entry name" value="GFO_IDH_MocA-like_dom"/>
</dbReference>
<dbReference type="RefSeq" id="WP_377766727.1">
    <property type="nucleotide sequence ID" value="NZ_JBHULB010000011.1"/>
</dbReference>
<organism evidence="5 6">
    <name type="scientific">Croceitalea marina</name>
    <dbReference type="NCBI Taxonomy" id="1775166"/>
    <lineage>
        <taxon>Bacteria</taxon>
        <taxon>Pseudomonadati</taxon>
        <taxon>Bacteroidota</taxon>
        <taxon>Flavobacteriia</taxon>
        <taxon>Flavobacteriales</taxon>
        <taxon>Flavobacteriaceae</taxon>
        <taxon>Croceitalea</taxon>
    </lineage>
</organism>
<dbReference type="Gene3D" id="3.40.50.720">
    <property type="entry name" value="NAD(P)-binding Rossmann-like Domain"/>
    <property type="match status" value="1"/>
</dbReference>
<keyword evidence="2" id="KW-0560">Oxidoreductase</keyword>
<evidence type="ECO:0000313" key="5">
    <source>
        <dbReference type="EMBL" id="MFD2587167.1"/>
    </source>
</evidence>
<comment type="similarity">
    <text evidence="1">Belongs to the Gfo/Idh/MocA family.</text>
</comment>
<reference evidence="6" key="1">
    <citation type="journal article" date="2019" name="Int. J. Syst. Evol. Microbiol.">
        <title>The Global Catalogue of Microorganisms (GCM) 10K type strain sequencing project: providing services to taxonomists for standard genome sequencing and annotation.</title>
        <authorList>
            <consortium name="The Broad Institute Genomics Platform"/>
            <consortium name="The Broad Institute Genome Sequencing Center for Infectious Disease"/>
            <person name="Wu L."/>
            <person name="Ma J."/>
        </authorList>
    </citation>
    <scope>NUCLEOTIDE SEQUENCE [LARGE SCALE GENOMIC DNA]</scope>
    <source>
        <strain evidence="6">KCTC 52368</strain>
    </source>
</reference>
<evidence type="ECO:0000259" key="4">
    <source>
        <dbReference type="Pfam" id="PF22725"/>
    </source>
</evidence>
<evidence type="ECO:0000256" key="2">
    <source>
        <dbReference type="ARBA" id="ARBA00023002"/>
    </source>
</evidence>
<dbReference type="Gene3D" id="3.30.360.10">
    <property type="entry name" value="Dihydrodipicolinate Reductase, domain 2"/>
    <property type="match status" value="1"/>
</dbReference>
<dbReference type="InterPro" id="IPR050984">
    <property type="entry name" value="Gfo/Idh/MocA_domain"/>
</dbReference>
<comment type="caution">
    <text evidence="5">The sequence shown here is derived from an EMBL/GenBank/DDBJ whole genome shotgun (WGS) entry which is preliminary data.</text>
</comment>
<dbReference type="PANTHER" id="PTHR22604">
    <property type="entry name" value="OXIDOREDUCTASES"/>
    <property type="match status" value="1"/>
</dbReference>
<evidence type="ECO:0000313" key="6">
    <source>
        <dbReference type="Proteomes" id="UP001597526"/>
    </source>
</evidence>
<keyword evidence="6" id="KW-1185">Reference proteome</keyword>
<feature type="domain" description="GFO/IDH/MocA-like oxidoreductase" evidence="4">
    <location>
        <begin position="132"/>
        <end position="247"/>
    </location>
</feature>
<dbReference type="SUPFAM" id="SSF55347">
    <property type="entry name" value="Glyceraldehyde-3-phosphate dehydrogenase-like, C-terminal domain"/>
    <property type="match status" value="1"/>
</dbReference>
<dbReference type="Proteomes" id="UP001597526">
    <property type="component" value="Unassembled WGS sequence"/>
</dbReference>
<dbReference type="PANTHER" id="PTHR22604:SF105">
    <property type="entry name" value="TRANS-1,2-DIHYDROBENZENE-1,2-DIOL DEHYDROGENASE"/>
    <property type="match status" value="1"/>
</dbReference>
<dbReference type="Pfam" id="PF01408">
    <property type="entry name" value="GFO_IDH_MocA"/>
    <property type="match status" value="1"/>
</dbReference>
<accession>A0ABW5MUX7</accession>
<protein>
    <submittedName>
        <fullName evidence="5">Gfo/Idh/MocA family protein</fullName>
    </submittedName>
</protein>